<dbReference type="AlphaFoldDB" id="A0A8K0K3E1"/>
<evidence type="ECO:0000256" key="1">
    <source>
        <dbReference type="ARBA" id="ARBA00004210"/>
    </source>
</evidence>
<protein>
    <recommendedName>
        <fullName evidence="3">DAZ-associated protein 2</fullName>
    </recommendedName>
    <alternativeName>
        <fullName evidence="8">Deleted in azoospermia-associated protein 2</fullName>
    </alternativeName>
    <alternativeName>
        <fullName evidence="9">Proline-rich transcript in brain protein</fullName>
    </alternativeName>
</protein>
<keyword evidence="6" id="KW-0832">Ubl conjugation</keyword>
<comment type="function">
    <text evidence="10">In unstressed cells, promotes SIAH1-mediated polyubiquitination and degradation of the serine/threonine-protein kinase HIPK2, probably by acting as a loading factor that potentiates complex formation between HIPK2 and ubiquitin ligase SIAH1. In response to DNA damage, localizes to the nucleus following phosphorylation by HIPK2 and modulates the expression of a subset of TP53/p53 target genes by binding to TP53 at target gene promoters. This limits the expression of a number of cell death-mediating TP53 target genes, reducing DNA damage-induced cell death. Enhances the binding of transcription factor TCF7L2/TCF4, a Wnt signaling pathway effector, to the promoters of target genes. Plays a role in stress granule formation.</text>
</comment>
<organism evidence="11 12">
    <name type="scientific">Ladona fulva</name>
    <name type="common">Scarce chaser dragonfly</name>
    <name type="synonym">Libellula fulva</name>
    <dbReference type="NCBI Taxonomy" id="123851"/>
    <lineage>
        <taxon>Eukaryota</taxon>
        <taxon>Metazoa</taxon>
        <taxon>Ecdysozoa</taxon>
        <taxon>Arthropoda</taxon>
        <taxon>Hexapoda</taxon>
        <taxon>Insecta</taxon>
        <taxon>Pterygota</taxon>
        <taxon>Palaeoptera</taxon>
        <taxon>Odonata</taxon>
        <taxon>Epiprocta</taxon>
        <taxon>Anisoptera</taxon>
        <taxon>Libelluloidea</taxon>
        <taxon>Libellulidae</taxon>
        <taxon>Ladona</taxon>
    </lineage>
</organism>
<dbReference type="Pfam" id="PF11029">
    <property type="entry name" value="DAZAP2"/>
    <property type="match status" value="1"/>
</dbReference>
<evidence type="ECO:0000256" key="6">
    <source>
        <dbReference type="ARBA" id="ARBA00022843"/>
    </source>
</evidence>
<evidence type="ECO:0000313" key="11">
    <source>
        <dbReference type="EMBL" id="KAG8227582.1"/>
    </source>
</evidence>
<name>A0A8K0K3E1_LADFU</name>
<reference evidence="11" key="2">
    <citation type="submission" date="2017-10" db="EMBL/GenBank/DDBJ databases">
        <title>Ladona fulva Genome sequencing and assembly.</title>
        <authorList>
            <person name="Murali S."/>
            <person name="Richards S."/>
            <person name="Bandaranaike D."/>
            <person name="Bellair M."/>
            <person name="Blankenburg K."/>
            <person name="Chao H."/>
            <person name="Dinh H."/>
            <person name="Doddapaneni H."/>
            <person name="Dugan-Rocha S."/>
            <person name="Elkadiri S."/>
            <person name="Gnanaolivu R."/>
            <person name="Hernandez B."/>
            <person name="Skinner E."/>
            <person name="Javaid M."/>
            <person name="Lee S."/>
            <person name="Li M."/>
            <person name="Ming W."/>
            <person name="Munidasa M."/>
            <person name="Muniz J."/>
            <person name="Nguyen L."/>
            <person name="Hughes D."/>
            <person name="Osuji N."/>
            <person name="Pu L.-L."/>
            <person name="Puazo M."/>
            <person name="Qu C."/>
            <person name="Quiroz J."/>
            <person name="Raj R."/>
            <person name="Weissenberger G."/>
            <person name="Xin Y."/>
            <person name="Zou X."/>
            <person name="Han Y."/>
            <person name="Worley K."/>
            <person name="Muzny D."/>
            <person name="Gibbs R."/>
        </authorList>
    </citation>
    <scope>NUCLEOTIDE SEQUENCE</scope>
    <source>
        <strain evidence="11">Sampled in the wild</strain>
    </source>
</reference>
<dbReference type="GO" id="GO:0016607">
    <property type="term" value="C:nuclear speck"/>
    <property type="evidence" value="ECO:0007669"/>
    <property type="project" value="UniProtKB-SubCell"/>
</dbReference>
<reference evidence="11" key="1">
    <citation type="submission" date="2013-04" db="EMBL/GenBank/DDBJ databases">
        <authorList>
            <person name="Qu J."/>
            <person name="Murali S.C."/>
            <person name="Bandaranaike D."/>
            <person name="Bellair M."/>
            <person name="Blankenburg K."/>
            <person name="Chao H."/>
            <person name="Dinh H."/>
            <person name="Doddapaneni H."/>
            <person name="Downs B."/>
            <person name="Dugan-Rocha S."/>
            <person name="Elkadiri S."/>
            <person name="Gnanaolivu R.D."/>
            <person name="Hernandez B."/>
            <person name="Javaid M."/>
            <person name="Jayaseelan J.C."/>
            <person name="Lee S."/>
            <person name="Li M."/>
            <person name="Ming W."/>
            <person name="Munidasa M."/>
            <person name="Muniz J."/>
            <person name="Nguyen L."/>
            <person name="Ongeri F."/>
            <person name="Osuji N."/>
            <person name="Pu L.-L."/>
            <person name="Puazo M."/>
            <person name="Qu C."/>
            <person name="Quiroz J."/>
            <person name="Raj R."/>
            <person name="Weissenberger G."/>
            <person name="Xin Y."/>
            <person name="Zou X."/>
            <person name="Han Y."/>
            <person name="Richards S."/>
            <person name="Worley K."/>
            <person name="Muzny D."/>
            <person name="Gibbs R."/>
        </authorList>
    </citation>
    <scope>NUCLEOTIDE SEQUENCE</scope>
    <source>
        <strain evidence="11">Sampled in the wild</strain>
    </source>
</reference>
<keyword evidence="5" id="KW-0597">Phosphoprotein</keyword>
<dbReference type="OrthoDB" id="6514304at2759"/>
<comment type="subcellular location">
    <subcellularLocation>
        <location evidence="1">Cytoplasm</location>
        <location evidence="1">Stress granule</location>
    </subcellularLocation>
    <subcellularLocation>
        <location evidence="2">Nucleus speckle</location>
    </subcellularLocation>
</comment>
<evidence type="ECO:0000256" key="8">
    <source>
        <dbReference type="ARBA" id="ARBA00032174"/>
    </source>
</evidence>
<dbReference type="GO" id="GO:0010494">
    <property type="term" value="C:cytoplasmic stress granule"/>
    <property type="evidence" value="ECO:0007669"/>
    <property type="project" value="UniProtKB-SubCell"/>
</dbReference>
<evidence type="ECO:0000256" key="3">
    <source>
        <dbReference type="ARBA" id="ARBA00014066"/>
    </source>
</evidence>
<evidence type="ECO:0000256" key="2">
    <source>
        <dbReference type="ARBA" id="ARBA00004324"/>
    </source>
</evidence>
<evidence type="ECO:0000256" key="5">
    <source>
        <dbReference type="ARBA" id="ARBA00022553"/>
    </source>
</evidence>
<keyword evidence="12" id="KW-1185">Reference proteome</keyword>
<gene>
    <name evidence="11" type="ORF">J437_LFUL000682</name>
</gene>
<comment type="caution">
    <text evidence="11">The sequence shown here is derived from an EMBL/GenBank/DDBJ whole genome shotgun (WGS) entry which is preliminary data.</text>
</comment>
<dbReference type="InterPro" id="IPR022730">
    <property type="entry name" value="DAZ_assoc-2"/>
</dbReference>
<dbReference type="PANTHER" id="PTHR31638:SF3">
    <property type="entry name" value="DAZ-ASSOCIATED PROTEIN 2"/>
    <property type="match status" value="1"/>
</dbReference>
<dbReference type="Proteomes" id="UP000792457">
    <property type="component" value="Unassembled WGS sequence"/>
</dbReference>
<keyword evidence="7" id="KW-0539">Nucleus</keyword>
<keyword evidence="4" id="KW-0963">Cytoplasm</keyword>
<accession>A0A8K0K3E1</accession>
<evidence type="ECO:0000256" key="4">
    <source>
        <dbReference type="ARBA" id="ARBA00022490"/>
    </source>
</evidence>
<evidence type="ECO:0000256" key="7">
    <source>
        <dbReference type="ARBA" id="ARBA00023242"/>
    </source>
</evidence>
<proteinExistence type="predicted"/>
<sequence length="192" mass="19579">MSDKKAYPGQAQAGFVPTAPPSGYGVPGANPYGVFPAQAQLYAAAAAQGPPPTYDQSLTHQVVGQQVYPPTTGASVYAAQNYQAAAAAAAAAAQGYPLGYPVYSPMQAYYPSLTYSYPGMQPAPLRSTVMIPNGFDAGARFDGIAQPVMPPPPPGVAANAAQLAAMAGHNVALSQKKGSFLTGGSDGGYTFW</sequence>
<dbReference type="EMBL" id="KZ308327">
    <property type="protein sequence ID" value="KAG8227582.1"/>
    <property type="molecule type" value="Genomic_DNA"/>
</dbReference>
<evidence type="ECO:0000313" key="12">
    <source>
        <dbReference type="Proteomes" id="UP000792457"/>
    </source>
</evidence>
<dbReference type="PANTHER" id="PTHR31638">
    <property type="entry name" value="DAZ-ASSOCIATED PROTEIN 2"/>
    <property type="match status" value="1"/>
</dbReference>
<evidence type="ECO:0000256" key="10">
    <source>
        <dbReference type="ARBA" id="ARBA00045449"/>
    </source>
</evidence>
<evidence type="ECO:0000256" key="9">
    <source>
        <dbReference type="ARBA" id="ARBA00034352"/>
    </source>
</evidence>